<sequence>MSSAWSDGNRARRRGYSQSRSASRSKSRPRSPYEYVLSHNPDTGYYDGQDSLSESSSEADDHGYSESMYNDHGEYANRRVREAPPFPPATPSLSSASDSPSSYSSRSTHRRGHSHDYATHAPVAPELDPRTRGDPRYGYPQGYPPAYHDNRGPYVQPHHGHAAAHGHYRGYEEQYPAYSPPPQSPTSILKTSKGGPRAPGYLGPESPEPSTPRGGPRARNYLSPDASPDLATPPANAFSRAPASAPPPVLAPAPVPAPAPTPITVQREIITVEPSESSERPVYPRLAAPALPPLHNYSERGLGRREEYDEDDESEYDEEEVGYYSDDEPSNPSTRGSRLRPRNGVRHINVGSSQYGDDRESRPRARSSVRHVSGTGRSLSRPREAQREQQIIRVEHIRQHRERSQHRHERHDHHYHHERRHRSRSRPRGPPPTQDTSELQKTLSALQAQLNYLETNDEYGTLDLVEQVGINIAEVSELMRQGHKRRSRA</sequence>
<keyword evidence="3" id="KW-1185">Reference proteome</keyword>
<feature type="compositionally biased region" description="Basic and acidic residues" evidence="1">
    <location>
        <begin position="59"/>
        <end position="82"/>
    </location>
</feature>
<evidence type="ECO:0000313" key="3">
    <source>
        <dbReference type="Proteomes" id="UP000018144"/>
    </source>
</evidence>
<accession>U4LR87</accession>
<feature type="compositionally biased region" description="Low complexity" evidence="1">
    <location>
        <begin position="233"/>
        <end position="243"/>
    </location>
</feature>
<feature type="compositionally biased region" description="Basic residues" evidence="1">
    <location>
        <begin position="398"/>
        <end position="427"/>
    </location>
</feature>
<dbReference type="AlphaFoldDB" id="U4LR87"/>
<feature type="region of interest" description="Disordered" evidence="1">
    <location>
        <begin position="1"/>
        <end position="439"/>
    </location>
</feature>
<dbReference type="EMBL" id="HF936539">
    <property type="protein sequence ID" value="CCX34470.1"/>
    <property type="molecule type" value="Genomic_DNA"/>
</dbReference>
<gene>
    <name evidence="2" type="ORF">PCON_03734</name>
</gene>
<proteinExistence type="predicted"/>
<name>U4LR87_PYROM</name>
<protein>
    <submittedName>
        <fullName evidence="2">Uncharacterized protein</fullName>
    </submittedName>
</protein>
<evidence type="ECO:0000313" key="2">
    <source>
        <dbReference type="EMBL" id="CCX34470.1"/>
    </source>
</evidence>
<feature type="compositionally biased region" description="Acidic residues" evidence="1">
    <location>
        <begin position="308"/>
        <end position="329"/>
    </location>
</feature>
<dbReference type="Proteomes" id="UP000018144">
    <property type="component" value="Unassembled WGS sequence"/>
</dbReference>
<feature type="compositionally biased region" description="Pro residues" evidence="1">
    <location>
        <begin position="244"/>
        <end position="261"/>
    </location>
</feature>
<reference evidence="2 3" key="1">
    <citation type="journal article" date="2013" name="PLoS Genet.">
        <title>The genome and development-dependent transcriptomes of Pyronema confluens: a window into fungal evolution.</title>
        <authorList>
            <person name="Traeger S."/>
            <person name="Altegoer F."/>
            <person name="Freitag M."/>
            <person name="Gabaldon T."/>
            <person name="Kempken F."/>
            <person name="Kumar A."/>
            <person name="Marcet-Houben M."/>
            <person name="Poggeler S."/>
            <person name="Stajich J.E."/>
            <person name="Nowrousian M."/>
        </authorList>
    </citation>
    <scope>NUCLEOTIDE SEQUENCE [LARGE SCALE GENOMIC DNA]</scope>
    <source>
        <strain evidence="3">CBS 100304</strain>
        <tissue evidence="2">Vegetative mycelium</tissue>
    </source>
</reference>
<feature type="compositionally biased region" description="Low complexity" evidence="1">
    <location>
        <begin position="91"/>
        <end position="106"/>
    </location>
</feature>
<organism evidence="2 3">
    <name type="scientific">Pyronema omphalodes (strain CBS 100304)</name>
    <name type="common">Pyronema confluens</name>
    <dbReference type="NCBI Taxonomy" id="1076935"/>
    <lineage>
        <taxon>Eukaryota</taxon>
        <taxon>Fungi</taxon>
        <taxon>Dikarya</taxon>
        <taxon>Ascomycota</taxon>
        <taxon>Pezizomycotina</taxon>
        <taxon>Pezizomycetes</taxon>
        <taxon>Pezizales</taxon>
        <taxon>Pyronemataceae</taxon>
        <taxon>Pyronema</taxon>
    </lineage>
</organism>
<feature type="compositionally biased region" description="Basic residues" evidence="1">
    <location>
        <begin position="158"/>
        <end position="168"/>
    </location>
</feature>
<evidence type="ECO:0000256" key="1">
    <source>
        <dbReference type="SAM" id="MobiDB-lite"/>
    </source>
</evidence>
<dbReference type="OrthoDB" id="10477432at2759"/>
<feature type="compositionally biased region" description="Basic and acidic residues" evidence="1">
    <location>
        <begin position="297"/>
        <end position="307"/>
    </location>
</feature>